<dbReference type="GO" id="GO:0019878">
    <property type="term" value="P:lysine biosynthetic process via aminoadipic acid"/>
    <property type="evidence" value="ECO:0007669"/>
    <property type="project" value="TreeGrafter"/>
</dbReference>
<dbReference type="PANTHER" id="PTHR12215:SF10">
    <property type="entry name" value="L-AMINOADIPATE-SEMIALDEHYDE DEHYDROGENASE-PHOSPHOPANTETHEINYL TRANSFERASE"/>
    <property type="match status" value="1"/>
</dbReference>
<evidence type="ECO:0000313" key="4">
    <source>
        <dbReference type="EMBL" id="MBB4683788.1"/>
    </source>
</evidence>
<dbReference type="PANTHER" id="PTHR12215">
    <property type="entry name" value="PHOSPHOPANTETHEINE TRANSFERASE"/>
    <property type="match status" value="1"/>
</dbReference>
<keyword evidence="5" id="KW-1185">Reference proteome</keyword>
<dbReference type="Pfam" id="PF01648">
    <property type="entry name" value="ACPS"/>
    <property type="match status" value="1"/>
</dbReference>
<dbReference type="Proteomes" id="UP000581769">
    <property type="component" value="Unassembled WGS sequence"/>
</dbReference>
<gene>
    <name evidence="4" type="ORF">BJY18_001273</name>
</gene>
<sequence length="246" mass="26041">MTMWSPAWRQPSGALGERLEPGRDVHVWRIALARVLAPGDAYGLLGGLSEDELRRAAQFVVEEERIRFLASHVALRQVLACYTGAGPRAVGLTYDGGRPVLAGRTGLEFSLSRSGGLALVAVASGVRVGVDVEEVRPVDHTGLAERTLTVGEAAGVAGPETFFRYWACKEAALKADGTGLAGLPGPAFTLTGDDVVFTGTDRPEWTIRELGAGPRHAAALAVQARPVTVRAFDWLPAGAHQEGVPR</sequence>
<comment type="similarity">
    <text evidence="1">Belongs to the P-Pant transferase superfamily. Gsp/Sfp/HetI/AcpT family.</text>
</comment>
<evidence type="ECO:0000256" key="2">
    <source>
        <dbReference type="ARBA" id="ARBA00022679"/>
    </source>
</evidence>
<feature type="domain" description="4'-phosphopantetheinyl transferase" evidence="3">
    <location>
        <begin position="127"/>
        <end position="188"/>
    </location>
</feature>
<evidence type="ECO:0000256" key="1">
    <source>
        <dbReference type="ARBA" id="ARBA00010990"/>
    </source>
</evidence>
<accession>A0A840IRJ4</accession>
<evidence type="ECO:0000313" key="5">
    <source>
        <dbReference type="Proteomes" id="UP000581769"/>
    </source>
</evidence>
<dbReference type="EMBL" id="JACHMG010000001">
    <property type="protein sequence ID" value="MBB4683788.1"/>
    <property type="molecule type" value="Genomic_DNA"/>
</dbReference>
<dbReference type="RefSeq" id="WP_184778499.1">
    <property type="nucleotide sequence ID" value="NZ_JACHMG010000001.1"/>
</dbReference>
<keyword evidence="2 4" id="KW-0808">Transferase</keyword>
<dbReference type="InterPro" id="IPR037143">
    <property type="entry name" value="4-PPantetheinyl_Trfase_dom_sf"/>
</dbReference>
<dbReference type="InterPro" id="IPR050559">
    <property type="entry name" value="P-Pant_transferase_sf"/>
</dbReference>
<dbReference type="EC" id="2.7.8.-" evidence="4"/>
<organism evidence="4 5">
    <name type="scientific">Amycolatopsis jiangsuensis</name>
    <dbReference type="NCBI Taxonomy" id="1181879"/>
    <lineage>
        <taxon>Bacteria</taxon>
        <taxon>Bacillati</taxon>
        <taxon>Actinomycetota</taxon>
        <taxon>Actinomycetes</taxon>
        <taxon>Pseudonocardiales</taxon>
        <taxon>Pseudonocardiaceae</taxon>
        <taxon>Amycolatopsis</taxon>
    </lineage>
</organism>
<dbReference type="GO" id="GO:0000287">
    <property type="term" value="F:magnesium ion binding"/>
    <property type="evidence" value="ECO:0007669"/>
    <property type="project" value="InterPro"/>
</dbReference>
<dbReference type="GO" id="GO:0008897">
    <property type="term" value="F:holo-[acyl-carrier-protein] synthase activity"/>
    <property type="evidence" value="ECO:0007669"/>
    <property type="project" value="InterPro"/>
</dbReference>
<dbReference type="AlphaFoldDB" id="A0A840IRJ4"/>
<proteinExistence type="inferred from homology"/>
<comment type="caution">
    <text evidence="4">The sequence shown here is derived from an EMBL/GenBank/DDBJ whole genome shotgun (WGS) entry which is preliminary data.</text>
</comment>
<dbReference type="Gene3D" id="3.90.470.20">
    <property type="entry name" value="4'-phosphopantetheinyl transferase domain"/>
    <property type="match status" value="1"/>
</dbReference>
<dbReference type="InterPro" id="IPR008278">
    <property type="entry name" value="4-PPantetheinyl_Trfase_dom"/>
</dbReference>
<reference evidence="4 5" key="1">
    <citation type="submission" date="2020-08" db="EMBL/GenBank/DDBJ databases">
        <title>Sequencing the genomes of 1000 actinobacteria strains.</title>
        <authorList>
            <person name="Klenk H.-P."/>
        </authorList>
    </citation>
    <scope>NUCLEOTIDE SEQUENCE [LARGE SCALE GENOMIC DNA]</scope>
    <source>
        <strain evidence="4 5">DSM 45859</strain>
    </source>
</reference>
<protein>
    <submittedName>
        <fullName evidence="4">4'-phosphopantetheinyl transferase</fullName>
        <ecNumber evidence="4">2.7.8.-</ecNumber>
    </submittedName>
</protein>
<dbReference type="GO" id="GO:0005829">
    <property type="term" value="C:cytosol"/>
    <property type="evidence" value="ECO:0007669"/>
    <property type="project" value="TreeGrafter"/>
</dbReference>
<dbReference type="SUPFAM" id="SSF56214">
    <property type="entry name" value="4'-phosphopantetheinyl transferase"/>
    <property type="match status" value="2"/>
</dbReference>
<name>A0A840IRJ4_9PSEU</name>
<evidence type="ECO:0000259" key="3">
    <source>
        <dbReference type="Pfam" id="PF01648"/>
    </source>
</evidence>